<dbReference type="Proteomes" id="UP000009309">
    <property type="component" value="Unassembled WGS sequence"/>
</dbReference>
<reference evidence="2 3" key="1">
    <citation type="journal article" date="2012" name="J. Bacteriol.">
        <title>Genome Sequence of the Filamentous Bacterium Fibrisoma limi BUZ 3T.</title>
        <authorList>
            <person name="Filippini M."/>
            <person name="Qi W."/>
            <person name="Jaenicke S."/>
            <person name="Goesmann A."/>
            <person name="Smits T.H."/>
            <person name="Bagheri H.C."/>
        </authorList>
    </citation>
    <scope>NUCLEOTIDE SEQUENCE [LARGE SCALE GENOMIC DNA]</scope>
    <source>
        <strain evidence="3">BUZ 3T</strain>
    </source>
</reference>
<keyword evidence="1" id="KW-1133">Transmembrane helix</keyword>
<evidence type="ECO:0000313" key="2">
    <source>
        <dbReference type="EMBL" id="CCH57246.1"/>
    </source>
</evidence>
<proteinExistence type="predicted"/>
<organism evidence="2 3">
    <name type="scientific">Fibrisoma limi BUZ 3</name>
    <dbReference type="NCBI Taxonomy" id="1185876"/>
    <lineage>
        <taxon>Bacteria</taxon>
        <taxon>Pseudomonadati</taxon>
        <taxon>Bacteroidota</taxon>
        <taxon>Cytophagia</taxon>
        <taxon>Cytophagales</taxon>
        <taxon>Spirosomataceae</taxon>
        <taxon>Fibrisoma</taxon>
    </lineage>
</organism>
<accession>I2GTL7</accession>
<dbReference type="AlphaFoldDB" id="I2GTL7"/>
<gene>
    <name evidence="2" type="ORF">BN8_06654</name>
</gene>
<keyword evidence="1" id="KW-0812">Transmembrane</keyword>
<name>I2GTL7_9BACT</name>
<keyword evidence="3" id="KW-1185">Reference proteome</keyword>
<feature type="transmembrane region" description="Helical" evidence="1">
    <location>
        <begin position="15"/>
        <end position="34"/>
    </location>
</feature>
<dbReference type="EMBL" id="CAIT01000010">
    <property type="protein sequence ID" value="CCH57246.1"/>
    <property type="molecule type" value="Genomic_DNA"/>
</dbReference>
<evidence type="ECO:0000313" key="3">
    <source>
        <dbReference type="Proteomes" id="UP000009309"/>
    </source>
</evidence>
<evidence type="ECO:0000256" key="1">
    <source>
        <dbReference type="SAM" id="Phobius"/>
    </source>
</evidence>
<keyword evidence="1" id="KW-0472">Membrane</keyword>
<sequence length="36" mass="3876">MTPTEPIKADVLSTFIYSAHVIGNVCVIAFSQLLPV</sequence>
<protein>
    <submittedName>
        <fullName evidence="2">Uncharacterized protein</fullName>
    </submittedName>
</protein>
<comment type="caution">
    <text evidence="2">The sequence shown here is derived from an EMBL/GenBank/DDBJ whole genome shotgun (WGS) entry which is preliminary data.</text>
</comment>